<dbReference type="RefSeq" id="WP_188722049.1">
    <property type="nucleotide sequence ID" value="NZ_BMIF01000010.1"/>
</dbReference>
<feature type="transmembrane region" description="Helical" evidence="1">
    <location>
        <begin position="330"/>
        <end position="351"/>
    </location>
</feature>
<feature type="transmembrane region" description="Helical" evidence="1">
    <location>
        <begin position="171"/>
        <end position="190"/>
    </location>
</feature>
<keyword evidence="4" id="KW-1185">Reference proteome</keyword>
<protein>
    <recommendedName>
        <fullName evidence="2">DUF112 domain-containing protein</fullName>
    </recommendedName>
</protein>
<feature type="transmembrane region" description="Helical" evidence="1">
    <location>
        <begin position="467"/>
        <end position="489"/>
    </location>
</feature>
<feature type="domain" description="DUF112" evidence="2">
    <location>
        <begin position="21"/>
        <end position="441"/>
    </location>
</feature>
<keyword evidence="1" id="KW-0812">Transmembrane</keyword>
<feature type="transmembrane region" description="Helical" evidence="1">
    <location>
        <begin position="148"/>
        <end position="164"/>
    </location>
</feature>
<evidence type="ECO:0000313" key="4">
    <source>
        <dbReference type="Proteomes" id="UP000636264"/>
    </source>
</evidence>
<sequence length="506" mass="53188">MSSLFENVMLGFSIALSFQGILYCAAGVLLGTFVGVLPGLGSMATLAMLMPITYHVDPTYAIILLAGIYYGAAYGGSTASILLNLPGTVTAVVTTFDGYPMAQQGKAGLALFITAIGSFVGSMIGAVILAVFSVPLAKVAMSFGPQEYTMLMIFGLVAASMLSTGQPLKSLIMVFAGILLGLVGIDINSGADRFTFGIPGLFEGLSLVAIALGLYGLPEIITTARGGPEGKVTNDRIRLRDMFPTKEEWKESAMPILRGTGIGAFFGALPGTGGTIATFVSYSVEKRLSKTPEKFGNGAIAGVASPESANNAAVQTAFIPTMSLGIPGDAVMAMMLGVMMVHGVIPGPAVITEHPDLFWGLVASFVVGNILLVILNVPLVGLWIRLLRVPYHLLYPVMVAFVCVGIYSVSNSVLDIYVLMLFGLAGVVIRLLKLDGASLLLGFVLGPMIEEEFRRSMAITGGDFSSFIDRPIAAIFGAATLALFVFFAIRSAMRMLTPGMRVLKRG</sequence>
<accession>A0A916S081</accession>
<proteinExistence type="predicted"/>
<dbReference type="Proteomes" id="UP000636264">
    <property type="component" value="Unassembled WGS sequence"/>
</dbReference>
<feature type="transmembrane region" description="Helical" evidence="1">
    <location>
        <begin position="78"/>
        <end position="96"/>
    </location>
</feature>
<reference evidence="3" key="2">
    <citation type="submission" date="2020-09" db="EMBL/GenBank/DDBJ databases">
        <authorList>
            <person name="Sun Q."/>
            <person name="Zhou Y."/>
        </authorList>
    </citation>
    <scope>NUCLEOTIDE SEQUENCE</scope>
    <source>
        <strain evidence="3">CGMCC 1.15320</strain>
    </source>
</reference>
<evidence type="ECO:0000259" key="2">
    <source>
        <dbReference type="Pfam" id="PF01970"/>
    </source>
</evidence>
<feature type="transmembrane region" description="Helical" evidence="1">
    <location>
        <begin position="357"/>
        <end position="384"/>
    </location>
</feature>
<dbReference type="Pfam" id="PF01970">
    <property type="entry name" value="TctA"/>
    <property type="match status" value="1"/>
</dbReference>
<name>A0A916S081_9HYPH</name>
<feature type="transmembrane region" description="Helical" evidence="1">
    <location>
        <begin position="20"/>
        <end position="40"/>
    </location>
</feature>
<feature type="transmembrane region" description="Helical" evidence="1">
    <location>
        <begin position="196"/>
        <end position="217"/>
    </location>
</feature>
<gene>
    <name evidence="3" type="ORF">GCM10011385_31410</name>
</gene>
<feature type="transmembrane region" description="Helical" evidence="1">
    <location>
        <begin position="108"/>
        <end position="136"/>
    </location>
</feature>
<dbReference type="InterPro" id="IPR002823">
    <property type="entry name" value="DUF112_TM"/>
</dbReference>
<evidence type="ECO:0000313" key="3">
    <source>
        <dbReference type="EMBL" id="GGA75098.1"/>
    </source>
</evidence>
<organism evidence="3 4">
    <name type="scientific">Nitratireductor aestuarii</name>
    <dbReference type="NCBI Taxonomy" id="1735103"/>
    <lineage>
        <taxon>Bacteria</taxon>
        <taxon>Pseudomonadati</taxon>
        <taxon>Pseudomonadota</taxon>
        <taxon>Alphaproteobacteria</taxon>
        <taxon>Hyphomicrobiales</taxon>
        <taxon>Phyllobacteriaceae</taxon>
        <taxon>Nitratireductor</taxon>
    </lineage>
</organism>
<feature type="transmembrane region" description="Helical" evidence="1">
    <location>
        <begin position="391"/>
        <end position="410"/>
    </location>
</feature>
<dbReference type="PANTHER" id="PTHR35342:SF5">
    <property type="entry name" value="TRICARBOXYLIC TRANSPORT PROTEIN"/>
    <property type="match status" value="1"/>
</dbReference>
<keyword evidence="1" id="KW-1133">Transmembrane helix</keyword>
<evidence type="ECO:0000256" key="1">
    <source>
        <dbReference type="SAM" id="Phobius"/>
    </source>
</evidence>
<feature type="transmembrane region" description="Helical" evidence="1">
    <location>
        <begin position="52"/>
        <end position="72"/>
    </location>
</feature>
<dbReference type="EMBL" id="BMIF01000010">
    <property type="protein sequence ID" value="GGA75098.1"/>
    <property type="molecule type" value="Genomic_DNA"/>
</dbReference>
<dbReference type="PANTHER" id="PTHR35342">
    <property type="entry name" value="TRICARBOXYLIC TRANSPORT PROTEIN"/>
    <property type="match status" value="1"/>
</dbReference>
<reference evidence="3" key="1">
    <citation type="journal article" date="2014" name="Int. J. Syst. Evol. Microbiol.">
        <title>Complete genome sequence of Corynebacterium casei LMG S-19264T (=DSM 44701T), isolated from a smear-ripened cheese.</title>
        <authorList>
            <consortium name="US DOE Joint Genome Institute (JGI-PGF)"/>
            <person name="Walter F."/>
            <person name="Albersmeier A."/>
            <person name="Kalinowski J."/>
            <person name="Ruckert C."/>
        </authorList>
    </citation>
    <scope>NUCLEOTIDE SEQUENCE</scope>
    <source>
        <strain evidence="3">CGMCC 1.15320</strain>
    </source>
</reference>
<keyword evidence="1" id="KW-0472">Membrane</keyword>
<comment type="caution">
    <text evidence="3">The sequence shown here is derived from an EMBL/GenBank/DDBJ whole genome shotgun (WGS) entry which is preliminary data.</text>
</comment>
<dbReference type="AlphaFoldDB" id="A0A916S081"/>